<comment type="caution">
    <text evidence="1">The sequence shown here is derived from an EMBL/GenBank/DDBJ whole genome shotgun (WGS) entry which is preliminary data.</text>
</comment>
<organism evidence="1 2">
    <name type="scientific">Neisseria macacae ATCC 33926</name>
    <dbReference type="NCBI Taxonomy" id="997348"/>
    <lineage>
        <taxon>Bacteria</taxon>
        <taxon>Pseudomonadati</taxon>
        <taxon>Pseudomonadota</taxon>
        <taxon>Betaproteobacteria</taxon>
        <taxon>Neisseriales</taxon>
        <taxon>Neisseriaceae</taxon>
        <taxon>Neisseria</taxon>
    </lineage>
</organism>
<dbReference type="AlphaFoldDB" id="A0AA36XJT0"/>
<accession>A0AA36XJT0</accession>
<dbReference type="EC" id="1.1.1.27" evidence="1"/>
<evidence type="ECO:0000313" key="2">
    <source>
        <dbReference type="Proteomes" id="UP000004982"/>
    </source>
</evidence>
<reference evidence="1 2" key="1">
    <citation type="submission" date="2011-05" db="EMBL/GenBank/DDBJ databases">
        <authorList>
            <person name="Muzny D."/>
            <person name="Qin X."/>
            <person name="Deng J."/>
            <person name="Jiang H."/>
            <person name="Liu Y."/>
            <person name="Qu J."/>
            <person name="Song X.-Z."/>
            <person name="Zhang L."/>
            <person name="Thornton R."/>
            <person name="Coyle M."/>
            <person name="Francisco L."/>
            <person name="Jackson L."/>
            <person name="Javaid M."/>
            <person name="Korchina V."/>
            <person name="Kovar C."/>
            <person name="Mata R."/>
            <person name="Mathew T."/>
            <person name="Ngo R."/>
            <person name="Nguyen L."/>
            <person name="Nguyen N."/>
            <person name="Okwuonu G."/>
            <person name="Ongeri F."/>
            <person name="Pham C."/>
            <person name="Simmons D."/>
            <person name="Wilczek-Boney K."/>
            <person name="Hale W."/>
            <person name="Jakkamsetti A."/>
            <person name="Pham P."/>
            <person name="Ruth R."/>
            <person name="San Lucas F."/>
            <person name="Warren J."/>
            <person name="Zhang J."/>
            <person name="Zhao Z."/>
            <person name="Zhou C."/>
            <person name="Zhu D."/>
            <person name="Lee S."/>
            <person name="Bess C."/>
            <person name="Blankenburg K."/>
            <person name="Forbes L."/>
            <person name="Fu Q."/>
            <person name="Gubbala S."/>
            <person name="Hirani K."/>
            <person name="Jayaseelan J.C."/>
            <person name="Lara F."/>
            <person name="Munidasa M."/>
            <person name="Palculict T."/>
            <person name="Patil S."/>
            <person name="Pu L.-L."/>
            <person name="Saada N."/>
            <person name="Tang L."/>
            <person name="Weissenberger G."/>
            <person name="Zhu Y."/>
            <person name="Hemphill L."/>
            <person name="Shang Y."/>
            <person name="Youmans B."/>
            <person name="Ayvaz T."/>
            <person name="Ross M."/>
            <person name="Santibanez J."/>
            <person name="Aqrawi P."/>
            <person name="Gross S."/>
            <person name="Joshi V."/>
            <person name="Fowler G."/>
            <person name="Nazareth L."/>
            <person name="Reid J."/>
            <person name="Worley K."/>
            <person name="Petrosino J."/>
            <person name="Highlander S."/>
            <person name="Gibbs R."/>
        </authorList>
    </citation>
    <scope>NUCLEOTIDE SEQUENCE [LARGE SCALE GENOMIC DNA]</scope>
    <source>
        <strain evidence="1 2">ATCC 33926</strain>
    </source>
</reference>
<evidence type="ECO:0000313" key="1">
    <source>
        <dbReference type="EMBL" id="EGQ75435.1"/>
    </source>
</evidence>
<keyword evidence="1" id="KW-0560">Oxidoreductase</keyword>
<proteinExistence type="predicted"/>
<dbReference type="EMBL" id="AFQE01000118">
    <property type="protein sequence ID" value="EGQ75435.1"/>
    <property type="molecule type" value="Genomic_DNA"/>
</dbReference>
<dbReference type="GO" id="GO:0004459">
    <property type="term" value="F:L-lactate dehydrogenase (NAD+) activity"/>
    <property type="evidence" value="ECO:0007669"/>
    <property type="project" value="UniProtKB-EC"/>
</dbReference>
<dbReference type="Proteomes" id="UP000004982">
    <property type="component" value="Unassembled WGS sequence"/>
</dbReference>
<sequence length="100" mass="11196">MQFIFYIQHHKESIMKKALFASLIAVAAAASFADSRIPEWNHANDSGPIPGLTQVEYHDAHDMRKDDDRVKFTAPATGVREITDIGYNDTYARSLQNGSN</sequence>
<gene>
    <name evidence="1" type="ORF">HMPREF9418_2413</name>
</gene>
<protein>
    <submittedName>
        <fullName evidence="1">L-lactate dehydrogenase</fullName>
        <ecNumber evidence="1">1.1.1.27</ecNumber>
    </submittedName>
</protein>
<name>A0AA36XJT0_9NEIS</name>